<reference evidence="2" key="1">
    <citation type="journal article" date="2015" name="Nat. Genet.">
        <title>The genome and transcriptome of the zoonotic hookworm Ancylostoma ceylanicum identify infection-specific gene families.</title>
        <authorList>
            <person name="Schwarz E.M."/>
            <person name="Hu Y."/>
            <person name="Antoshechkin I."/>
            <person name="Miller M.M."/>
            <person name="Sternberg P.W."/>
            <person name="Aroian R.V."/>
        </authorList>
    </citation>
    <scope>NUCLEOTIDE SEQUENCE</scope>
    <source>
        <strain evidence="2">HY135</strain>
    </source>
</reference>
<comment type="caution">
    <text evidence="1">The sequence shown here is derived from an EMBL/GenBank/DDBJ whole genome shotgun (WGS) entry which is preliminary data.</text>
</comment>
<keyword evidence="2" id="KW-1185">Reference proteome</keyword>
<organism evidence="1 2">
    <name type="scientific">Ancylostoma ceylanicum</name>
    <dbReference type="NCBI Taxonomy" id="53326"/>
    <lineage>
        <taxon>Eukaryota</taxon>
        <taxon>Metazoa</taxon>
        <taxon>Ecdysozoa</taxon>
        <taxon>Nematoda</taxon>
        <taxon>Chromadorea</taxon>
        <taxon>Rhabditida</taxon>
        <taxon>Rhabditina</taxon>
        <taxon>Rhabditomorpha</taxon>
        <taxon>Strongyloidea</taxon>
        <taxon>Ancylostomatidae</taxon>
        <taxon>Ancylostomatinae</taxon>
        <taxon>Ancylostoma</taxon>
    </lineage>
</organism>
<accession>A0A016X1X1</accession>
<proteinExistence type="predicted"/>
<dbReference type="EMBL" id="JARK01000033">
    <property type="protein sequence ID" value="EYC45268.1"/>
    <property type="molecule type" value="Genomic_DNA"/>
</dbReference>
<evidence type="ECO:0000313" key="1">
    <source>
        <dbReference type="EMBL" id="EYC45268.1"/>
    </source>
</evidence>
<sequence length="84" mass="9546">MRYEDTLSTHIVHSASLQGSCGIAKVNTLLHAFIDCTFYEGFENKLILHMFVTFSALKVSLDLQRQDQCYEMDIPTGDEVEVTE</sequence>
<dbReference type="AlphaFoldDB" id="A0A016X1X1"/>
<name>A0A016X1X1_9BILA</name>
<dbReference type="Proteomes" id="UP000024635">
    <property type="component" value="Unassembled WGS sequence"/>
</dbReference>
<evidence type="ECO:0000313" key="2">
    <source>
        <dbReference type="Proteomes" id="UP000024635"/>
    </source>
</evidence>
<gene>
    <name evidence="1" type="primary">Acey_s0433.g1371</name>
    <name evidence="1" type="ORF">Y032_0433g1371</name>
</gene>
<protein>
    <submittedName>
        <fullName evidence="1">Uncharacterized protein</fullName>
    </submittedName>
</protein>